<dbReference type="Proteomes" id="UP000664859">
    <property type="component" value="Unassembled WGS sequence"/>
</dbReference>
<evidence type="ECO:0000313" key="2">
    <source>
        <dbReference type="Proteomes" id="UP000664859"/>
    </source>
</evidence>
<gene>
    <name evidence="1" type="ORF">JKP88DRAFT_244862</name>
</gene>
<comment type="caution">
    <text evidence="1">The sequence shown here is derived from an EMBL/GenBank/DDBJ whole genome shotgun (WGS) entry which is preliminary data.</text>
</comment>
<sequence>MPIVLVFEDVEPWTFPYPTSLASDVVNTYGPVFAKDVVTSRSIIIVDKVDNAPCTASSYAFSRSSTGSVDEIARNNFTVDAANTKATYSVGCLRVDPVSNTRTIENVLEADHESLIVTTTSTADTTKENSTSLTFEGIQFSTDDACIMFGQNQEFRIRFGKAEASNGANLLVMEAKNALTGQYDVKTSISDS</sequence>
<evidence type="ECO:0000313" key="1">
    <source>
        <dbReference type="EMBL" id="KAG5183988.1"/>
    </source>
</evidence>
<dbReference type="AlphaFoldDB" id="A0A835Z058"/>
<reference evidence="1" key="1">
    <citation type="submission" date="2021-02" db="EMBL/GenBank/DDBJ databases">
        <title>First Annotated Genome of the Yellow-green Alga Tribonema minus.</title>
        <authorList>
            <person name="Mahan K.M."/>
        </authorList>
    </citation>
    <scope>NUCLEOTIDE SEQUENCE</scope>
    <source>
        <strain evidence="1">UTEX B ZZ1240</strain>
    </source>
</reference>
<proteinExistence type="predicted"/>
<name>A0A835Z058_9STRA</name>
<organism evidence="1 2">
    <name type="scientific">Tribonema minus</name>
    <dbReference type="NCBI Taxonomy" id="303371"/>
    <lineage>
        <taxon>Eukaryota</taxon>
        <taxon>Sar</taxon>
        <taxon>Stramenopiles</taxon>
        <taxon>Ochrophyta</taxon>
        <taxon>PX clade</taxon>
        <taxon>Xanthophyceae</taxon>
        <taxon>Tribonematales</taxon>
        <taxon>Tribonemataceae</taxon>
        <taxon>Tribonema</taxon>
    </lineage>
</organism>
<keyword evidence="2" id="KW-1185">Reference proteome</keyword>
<protein>
    <submittedName>
        <fullName evidence="1">Uncharacterized protein</fullName>
    </submittedName>
</protein>
<accession>A0A835Z058</accession>
<dbReference type="EMBL" id="JAFCMP010000179">
    <property type="protein sequence ID" value="KAG5183988.1"/>
    <property type="molecule type" value="Genomic_DNA"/>
</dbReference>